<feature type="DNA-binding region" description="H-T-H motif" evidence="4">
    <location>
        <begin position="28"/>
        <end position="47"/>
    </location>
</feature>
<accession>A0ABV8CNS6</accession>
<comment type="caution">
    <text evidence="6">The sequence shown here is derived from an EMBL/GenBank/DDBJ whole genome shotgun (WGS) entry which is preliminary data.</text>
</comment>
<dbReference type="PANTHER" id="PTHR47506:SF6">
    <property type="entry name" value="HTH-TYPE TRANSCRIPTIONAL REPRESSOR NEMR"/>
    <property type="match status" value="1"/>
</dbReference>
<evidence type="ECO:0000313" key="7">
    <source>
        <dbReference type="Proteomes" id="UP001595692"/>
    </source>
</evidence>
<dbReference type="Proteomes" id="UP001595692">
    <property type="component" value="Unassembled WGS sequence"/>
</dbReference>
<dbReference type="Pfam" id="PF00440">
    <property type="entry name" value="TetR_N"/>
    <property type="match status" value="1"/>
</dbReference>
<dbReference type="PANTHER" id="PTHR47506">
    <property type="entry name" value="TRANSCRIPTIONAL REGULATORY PROTEIN"/>
    <property type="match status" value="1"/>
</dbReference>
<dbReference type="Gene3D" id="1.10.357.10">
    <property type="entry name" value="Tetracycline Repressor, domain 2"/>
    <property type="match status" value="1"/>
</dbReference>
<dbReference type="SUPFAM" id="SSF46689">
    <property type="entry name" value="Homeodomain-like"/>
    <property type="match status" value="1"/>
</dbReference>
<evidence type="ECO:0000313" key="6">
    <source>
        <dbReference type="EMBL" id="MFC3913861.1"/>
    </source>
</evidence>
<evidence type="ECO:0000256" key="4">
    <source>
        <dbReference type="PROSITE-ProRule" id="PRU00335"/>
    </source>
</evidence>
<keyword evidence="7" id="KW-1185">Reference proteome</keyword>
<sequence>MTIQNPTRQRLLEQGLQICRQQGLRGLKVRELAAAAGVNLGSFVYHFGNREQFLDELVELWYAPLYQALSQTTQAHDHDTPLQRLQAVLEQVIWLLEQNSAFVSQLLADSLAGEAAARRFALKLPWRHPKLILQLIVDAQRAGELVQDDPRHLMLFIMMALGMPMLLARGPLHDCGWLPDAAQPLIAKMADPVSARQRLAWALQGLKPTIGNGVTS</sequence>
<dbReference type="EMBL" id="JBHSAF010000014">
    <property type="protein sequence ID" value="MFC3913861.1"/>
    <property type="molecule type" value="Genomic_DNA"/>
</dbReference>
<dbReference type="InterPro" id="IPR009057">
    <property type="entry name" value="Homeodomain-like_sf"/>
</dbReference>
<keyword evidence="1" id="KW-0805">Transcription regulation</keyword>
<organism evidence="6 7">
    <name type="scientific">Pseudaeromonas sharmana</name>
    <dbReference type="NCBI Taxonomy" id="328412"/>
    <lineage>
        <taxon>Bacteria</taxon>
        <taxon>Pseudomonadati</taxon>
        <taxon>Pseudomonadota</taxon>
        <taxon>Gammaproteobacteria</taxon>
        <taxon>Aeromonadales</taxon>
        <taxon>Aeromonadaceae</taxon>
        <taxon>Pseudaeromonas</taxon>
    </lineage>
</organism>
<evidence type="ECO:0000256" key="2">
    <source>
        <dbReference type="ARBA" id="ARBA00023125"/>
    </source>
</evidence>
<keyword evidence="2 4" id="KW-0238">DNA-binding</keyword>
<proteinExistence type="predicted"/>
<feature type="domain" description="HTH tetR-type" evidence="5">
    <location>
        <begin position="5"/>
        <end position="65"/>
    </location>
</feature>
<evidence type="ECO:0000256" key="3">
    <source>
        <dbReference type="ARBA" id="ARBA00023163"/>
    </source>
</evidence>
<reference evidence="7" key="1">
    <citation type="journal article" date="2019" name="Int. J. Syst. Evol. Microbiol.">
        <title>The Global Catalogue of Microorganisms (GCM) 10K type strain sequencing project: providing services to taxonomists for standard genome sequencing and annotation.</title>
        <authorList>
            <consortium name="The Broad Institute Genomics Platform"/>
            <consortium name="The Broad Institute Genome Sequencing Center for Infectious Disease"/>
            <person name="Wu L."/>
            <person name="Ma J."/>
        </authorList>
    </citation>
    <scope>NUCLEOTIDE SEQUENCE [LARGE SCALE GENOMIC DNA]</scope>
    <source>
        <strain evidence="7">CCUG 54939</strain>
    </source>
</reference>
<gene>
    <name evidence="6" type="ORF">ACFOSS_10330</name>
</gene>
<dbReference type="SUPFAM" id="SSF48498">
    <property type="entry name" value="Tetracyclin repressor-like, C-terminal domain"/>
    <property type="match status" value="1"/>
</dbReference>
<evidence type="ECO:0000256" key="1">
    <source>
        <dbReference type="ARBA" id="ARBA00023015"/>
    </source>
</evidence>
<keyword evidence="3" id="KW-0804">Transcription</keyword>
<dbReference type="InterPro" id="IPR036271">
    <property type="entry name" value="Tet_transcr_reg_TetR-rel_C_sf"/>
</dbReference>
<dbReference type="RefSeq" id="WP_377152275.1">
    <property type="nucleotide sequence ID" value="NZ_JBHSAF010000014.1"/>
</dbReference>
<protein>
    <submittedName>
        <fullName evidence="6">TetR/AcrR family transcriptional regulator</fullName>
    </submittedName>
</protein>
<dbReference type="PROSITE" id="PS50977">
    <property type="entry name" value="HTH_TETR_2"/>
    <property type="match status" value="1"/>
</dbReference>
<dbReference type="InterPro" id="IPR001647">
    <property type="entry name" value="HTH_TetR"/>
</dbReference>
<evidence type="ECO:0000259" key="5">
    <source>
        <dbReference type="PROSITE" id="PS50977"/>
    </source>
</evidence>
<name>A0ABV8CNS6_9GAMM</name>